<evidence type="ECO:0000313" key="3">
    <source>
        <dbReference type="Proteomes" id="UP001288320"/>
    </source>
</evidence>
<feature type="transmembrane region" description="Helical" evidence="1">
    <location>
        <begin position="41"/>
        <end position="68"/>
    </location>
</feature>
<reference evidence="2" key="1">
    <citation type="submission" date="2023-10" db="EMBL/GenBank/DDBJ databases">
        <title>Whole Genome based description of the genera Actinobaculum and Actinotignum reveals a complex phylogenetic relationship within the species included in the genus Actinotignum.</title>
        <authorList>
            <person name="Jensen C.S."/>
            <person name="Dargis R."/>
            <person name="Kemp M."/>
            <person name="Christensen J.J."/>
        </authorList>
    </citation>
    <scope>NUCLEOTIDE SEQUENCE</scope>
    <source>
        <strain evidence="2">SLA_B245</strain>
    </source>
</reference>
<protein>
    <submittedName>
        <fullName evidence="2">Uncharacterized protein</fullName>
    </submittedName>
</protein>
<evidence type="ECO:0000313" key="2">
    <source>
        <dbReference type="EMBL" id="MDY5140313.1"/>
    </source>
</evidence>
<evidence type="ECO:0000256" key="1">
    <source>
        <dbReference type="SAM" id="Phobius"/>
    </source>
</evidence>
<feature type="transmembrane region" description="Helical" evidence="1">
    <location>
        <begin position="9"/>
        <end position="29"/>
    </location>
</feature>
<dbReference type="AlphaFoldDB" id="A0AAW9HBD2"/>
<feature type="transmembrane region" description="Helical" evidence="1">
    <location>
        <begin position="112"/>
        <end position="132"/>
    </location>
</feature>
<dbReference type="GeneID" id="92814375"/>
<sequence>MNAYKAGKIAAGAAVLGGFLGYPLLYINALDILQWASEFSLAIWTCTCFGMLWVALGQVYVLGVYQWFGLLEQPRRSAPAWLRPTMQAVPVIAAALGVILLVFLIIKDAGHPSILILMAALWVLSLGASAVARLMSRYLASREISVEEKLAVPVA</sequence>
<name>A0AAW9HBD2_9ACTO</name>
<keyword evidence="1" id="KW-1133">Transmembrane helix</keyword>
<feature type="transmembrane region" description="Helical" evidence="1">
    <location>
        <begin position="88"/>
        <end position="106"/>
    </location>
</feature>
<keyword evidence="1" id="KW-0812">Transmembrane</keyword>
<dbReference type="RefSeq" id="WP_101595542.1">
    <property type="nucleotide sequence ID" value="NZ_CAUPFC010000007.1"/>
</dbReference>
<proteinExistence type="predicted"/>
<organism evidence="2 3">
    <name type="scientific">Actinotignum timonense</name>
    <dbReference type="NCBI Taxonomy" id="1870995"/>
    <lineage>
        <taxon>Bacteria</taxon>
        <taxon>Bacillati</taxon>
        <taxon>Actinomycetota</taxon>
        <taxon>Actinomycetes</taxon>
        <taxon>Actinomycetales</taxon>
        <taxon>Actinomycetaceae</taxon>
        <taxon>Actinotignum</taxon>
    </lineage>
</organism>
<comment type="caution">
    <text evidence="2">The sequence shown here is derived from an EMBL/GenBank/DDBJ whole genome shotgun (WGS) entry which is preliminary data.</text>
</comment>
<dbReference type="EMBL" id="JAWNFV010000005">
    <property type="protein sequence ID" value="MDY5140313.1"/>
    <property type="molecule type" value="Genomic_DNA"/>
</dbReference>
<gene>
    <name evidence="2" type="ORF">R6G74_03135</name>
</gene>
<dbReference type="Proteomes" id="UP001288320">
    <property type="component" value="Unassembled WGS sequence"/>
</dbReference>
<accession>A0AAW9HBD2</accession>
<keyword evidence="1" id="KW-0472">Membrane</keyword>